<evidence type="ECO:0000259" key="5">
    <source>
        <dbReference type="PROSITE" id="PS51194"/>
    </source>
</evidence>
<dbReference type="PANTHER" id="PTHR47957:SF3">
    <property type="entry name" value="ATP-DEPENDENT HELICASE HRQ1"/>
    <property type="match status" value="1"/>
</dbReference>
<feature type="domain" description="Helicase ATP-binding" evidence="4">
    <location>
        <begin position="111"/>
        <end position="318"/>
    </location>
</feature>
<dbReference type="EMBL" id="BAAAFO010000002">
    <property type="protein sequence ID" value="GAA0250750.1"/>
    <property type="molecule type" value="Genomic_DNA"/>
</dbReference>
<sequence length="2041" mass="224280">MLQELPERVSDAAVSMLRPASASFRAFMARRLSAVPADRDGITADPAFEAMFGWRPARETFDQLAAKGILDSRFVAALKQPHAENPSAAGSANPYAFQGEMHPYAHQLRALEAVGAGKSVLVSAGTGSGKTESFLFPILSDLSSAIEARGRLVGVQALFIYPLNALIRSQRERLVAWMEPYGGDMRFALYSSELKPSVRRDGPNTAAQLKCEVPDRSRLRAEPPPVLITNTTMLEYMLVRADDRPIFEASRGQLRYIVIDEAHSYLGTQAAELTLLLRRAMLAFGVKPTDVRFIATSATMGDASGEDDTKVRRFLADMAGVPDTHVIVVRGHRQVPVLDKADKGAPPSLEDLEALANSPDATAADLYRELRRSPVAVRMRDLLIEAPQNLGQIANALQLSWPHAARWLDVATAGVSDDHSLTDRRFLPVRMHLMQRTLEGVWSCVRTDCPGTQDQGLTEDWGFGAVFLDQTECCSYCGSKVLSVRLCVECGSESMQALIERVGPSERLRALGDNEDDFLYDADEGFDDSLDGSEEGSEEDEPRRHGLAVVLNAADALRAGDVAHTRLLDAKTGQLEPDNPDMTVSIAEGDALTDCPHCSADWRNARNRREVRISAPFMLGTVIPSLLASAPADEDVKDGALMQGRRLLSFTDSRQGTARNAVRLYDRALREFARYVVPHQLATLRQLPDPEVAELLSADIESLERRLEAATVPAIRNHLSKELAIKRLQLAPATGRMQWSELRDQLAQRAELAYIANYLGEIAGGGSDRRRAAHLLLMRELYRRPKRHNSLETMGLVSLRYPGIEGLTALPEGWARKGGSLQDWKDFLKILIDYHVRENGCVDLPDELANWIGTSFRQKRLKRVVTAQERRYERKIGWPVIIRSDGAVNAGHRAYRLLVAAFELDGNAPDCAAWIDDVMDHAWLALTTGTLPTLSNTDGQPNVFHLDFSRQELAEPERVWLCNITHRFLDATLRGISPYLPRNAERQIRPCQQVRFPKLPHGFWRQGNSFVPVAERKAWLDNQEVVAELRRDGHWSEALDRAFVATEFYAAREHSAQIGTDTLKEITSEFQSGRLNVLNCSTTMEMGVDIGNLSVVAMTNPPPMLANYLQRAGRAGRRGESRALAYTLCRPEPRAMELFIDGSAFISGKTPVPSVRLESAAVVQRHVNALLLRNFLTLHPSVNASSLSVGWFLGGEDANVDNADYQRRSAPVASMLDQLHKGLTEEARQAIQAIVAGTVLQALATEQLAAAAVATLEKIDHDWWGEFEVLLNQRHEEQADSKPWLAISAQIKRMAGAYLLTELTERGYLPARGFPTHVRDLIIPSSRATSANYEWDATKLSRELPVALREYQPGADVVVNGARYTVGGVTLNWKRPAGASEAAELQSFRWRLICQHCGEISDQASRMESCPGCGNEPTPRSRFEYLNPAGFAVAADAQASDDISSPRYLPSEEPRFSVPGEWVNLPNHRGRYRAASGSVTYYQARGEQGHGFFVCLACGRTEALEHPAGSDASGEQLASFRRHSRLLTGRPCADAEDETWAIKTIGALGGKQLTEALEIQLVHPDSHASMVDVVTATTLAVLLRNAAATHLGVEPNEIGFATQRGRNGDMPALSVLVYDLAPGGAGYVTRAAESIPKLLRLAAEAAASCPAHCQGACVRCLLDYSTRQYVDVLDRHAALRMLSDDFLVGLALPDEVRALFSTGCQYEASPVLRAVAKSLAGARSLSVCVTASERDNDWDLQDWPMRSTLLQAHLLNPELQASLVILGNADLLSEDAREQIASWRRAGLIGSMYSGSLQKGYVPLVTVTGPAGSCSWSLAGAKVACATPGESWGASDEGILVRSTGTLDLQLVPLDEADLLPKQVGRGNGGICIINSHAGVPAKNFLEFILGAIRATFPAIEEIRGQVPNGLKYTDRYLRSPESALVLKALIDGLVPSTASASLTIQTAELPTQPGYGTDWREERARELELKRLFRRDGLDFDLQVRRKSAVPHSRVLKVSYSNGQRLNLKFDQGVDFWKMVGTVVTPKYPRSTTDVTAWYD</sequence>
<dbReference type="InterPro" id="IPR001650">
    <property type="entry name" value="Helicase_C-like"/>
</dbReference>
<dbReference type="Gene3D" id="3.40.50.300">
    <property type="entry name" value="P-loop containing nucleotide triphosphate hydrolases"/>
    <property type="match status" value="2"/>
</dbReference>
<protein>
    <submittedName>
        <fullName evidence="6">DEAD/DEAH box helicase</fullName>
    </submittedName>
</protein>
<proteinExistence type="predicted"/>
<keyword evidence="1" id="KW-0547">Nucleotide-binding</keyword>
<dbReference type="Proteomes" id="UP001500657">
    <property type="component" value="Unassembled WGS sequence"/>
</dbReference>
<dbReference type="InterPro" id="IPR027417">
    <property type="entry name" value="P-loop_NTPase"/>
</dbReference>
<keyword evidence="6" id="KW-0378">Hydrolase</keyword>
<comment type="caution">
    <text evidence="6">The sequence shown here is derived from an EMBL/GenBank/DDBJ whole genome shotgun (WGS) entry which is preliminary data.</text>
</comment>
<dbReference type="GO" id="GO:0004386">
    <property type="term" value="F:helicase activity"/>
    <property type="evidence" value="ECO:0007669"/>
    <property type="project" value="UniProtKB-KW"/>
</dbReference>
<dbReference type="SMART" id="SM00487">
    <property type="entry name" value="DEXDc"/>
    <property type="match status" value="1"/>
</dbReference>
<dbReference type="InterPro" id="IPR011545">
    <property type="entry name" value="DEAD/DEAH_box_helicase_dom"/>
</dbReference>
<organism evidence="6 7">
    <name type="scientific">Rhodanobacter caeni</name>
    <dbReference type="NCBI Taxonomy" id="657654"/>
    <lineage>
        <taxon>Bacteria</taxon>
        <taxon>Pseudomonadati</taxon>
        <taxon>Pseudomonadota</taxon>
        <taxon>Gammaproteobacteria</taxon>
        <taxon>Lysobacterales</taxon>
        <taxon>Rhodanobacteraceae</taxon>
        <taxon>Rhodanobacter</taxon>
    </lineage>
</organism>
<dbReference type="SMART" id="SM00490">
    <property type="entry name" value="HELICc"/>
    <property type="match status" value="1"/>
</dbReference>
<gene>
    <name evidence="6" type="ORF">GCM10009126_15260</name>
</gene>
<evidence type="ECO:0000259" key="4">
    <source>
        <dbReference type="PROSITE" id="PS51192"/>
    </source>
</evidence>
<reference evidence="6 7" key="1">
    <citation type="journal article" date="2019" name="Int. J. Syst. Evol. Microbiol.">
        <title>The Global Catalogue of Microorganisms (GCM) 10K type strain sequencing project: providing services to taxonomists for standard genome sequencing and annotation.</title>
        <authorList>
            <consortium name="The Broad Institute Genomics Platform"/>
            <consortium name="The Broad Institute Genome Sequencing Center for Infectious Disease"/>
            <person name="Wu L."/>
            <person name="Ma J."/>
        </authorList>
    </citation>
    <scope>NUCLEOTIDE SEQUENCE [LARGE SCALE GENOMIC DNA]</scope>
    <source>
        <strain evidence="6 7">JCM 16242</strain>
    </source>
</reference>
<dbReference type="Pfam" id="PF00271">
    <property type="entry name" value="Helicase_C"/>
    <property type="match status" value="1"/>
</dbReference>
<evidence type="ECO:0000256" key="2">
    <source>
        <dbReference type="ARBA" id="ARBA00022840"/>
    </source>
</evidence>
<keyword evidence="7" id="KW-1185">Reference proteome</keyword>
<dbReference type="SUPFAM" id="SSF52540">
    <property type="entry name" value="P-loop containing nucleoside triphosphate hydrolases"/>
    <property type="match status" value="2"/>
</dbReference>
<accession>A0ABN0UI14</accession>
<evidence type="ECO:0000313" key="6">
    <source>
        <dbReference type="EMBL" id="GAA0250750.1"/>
    </source>
</evidence>
<feature type="domain" description="Helicase C-terminal" evidence="5">
    <location>
        <begin position="998"/>
        <end position="1163"/>
    </location>
</feature>
<dbReference type="InterPro" id="IPR014001">
    <property type="entry name" value="Helicase_ATP-bd"/>
</dbReference>
<dbReference type="Pfam" id="PF09369">
    <property type="entry name" value="MZB"/>
    <property type="match status" value="1"/>
</dbReference>
<dbReference type="Pfam" id="PF00270">
    <property type="entry name" value="DEAD"/>
    <property type="match status" value="1"/>
</dbReference>
<keyword evidence="6" id="KW-0347">Helicase</keyword>
<name>A0ABN0UI14_9GAMM</name>
<evidence type="ECO:0000313" key="7">
    <source>
        <dbReference type="Proteomes" id="UP001500657"/>
    </source>
</evidence>
<feature type="compositionally biased region" description="Acidic residues" evidence="3">
    <location>
        <begin position="524"/>
        <end position="540"/>
    </location>
</feature>
<dbReference type="InterPro" id="IPR018973">
    <property type="entry name" value="MZB"/>
</dbReference>
<dbReference type="PROSITE" id="PS51192">
    <property type="entry name" value="HELICASE_ATP_BIND_1"/>
    <property type="match status" value="1"/>
</dbReference>
<keyword evidence="2" id="KW-0067">ATP-binding</keyword>
<feature type="region of interest" description="Disordered" evidence="3">
    <location>
        <begin position="524"/>
        <end position="543"/>
    </location>
</feature>
<dbReference type="PANTHER" id="PTHR47957">
    <property type="entry name" value="ATP-DEPENDENT HELICASE HRQ1"/>
    <property type="match status" value="1"/>
</dbReference>
<dbReference type="PROSITE" id="PS51194">
    <property type="entry name" value="HELICASE_CTER"/>
    <property type="match status" value="1"/>
</dbReference>
<evidence type="ECO:0000256" key="3">
    <source>
        <dbReference type="SAM" id="MobiDB-lite"/>
    </source>
</evidence>
<evidence type="ECO:0000256" key="1">
    <source>
        <dbReference type="ARBA" id="ARBA00022741"/>
    </source>
</evidence>